<dbReference type="SMART" id="SM00283">
    <property type="entry name" value="MA"/>
    <property type="match status" value="1"/>
</dbReference>
<dbReference type="PROSITE" id="PS50111">
    <property type="entry name" value="CHEMOTAXIS_TRANSDUC_2"/>
    <property type="match status" value="1"/>
</dbReference>
<dbReference type="GO" id="GO:0006935">
    <property type="term" value="P:chemotaxis"/>
    <property type="evidence" value="ECO:0007669"/>
    <property type="project" value="UniProtKB-ARBA"/>
</dbReference>
<evidence type="ECO:0000256" key="8">
    <source>
        <dbReference type="SAM" id="Coils"/>
    </source>
</evidence>
<dbReference type="Pfam" id="PF00015">
    <property type="entry name" value="MCPsignal"/>
    <property type="match status" value="1"/>
</dbReference>
<feature type="domain" description="Methyl-accepting transducer" evidence="11">
    <location>
        <begin position="275"/>
        <end position="511"/>
    </location>
</feature>
<dbReference type="Pfam" id="PF00672">
    <property type="entry name" value="HAMP"/>
    <property type="match status" value="1"/>
</dbReference>
<dbReference type="GO" id="GO:0007165">
    <property type="term" value="P:signal transduction"/>
    <property type="evidence" value="ECO:0007669"/>
    <property type="project" value="UniProtKB-KW"/>
</dbReference>
<reference evidence="13 14" key="1">
    <citation type="submission" date="2006-03" db="EMBL/GenBank/DDBJ databases">
        <authorList>
            <person name="Bartlett D.H."/>
            <person name="Valle G."/>
            <person name="Lauro F.M."/>
            <person name="Vezzi A."/>
            <person name="Simonato F."/>
            <person name="Eloe E."/>
            <person name="Vitulo N."/>
            <person name="Stratton T.K."/>
            <person name="D'angelo M."/>
            <person name="Ferriera S."/>
            <person name="Johnson J."/>
            <person name="Kravitz S."/>
            <person name="Beeson K."/>
            <person name="Sutton G."/>
            <person name="Rogers Y."/>
            <person name="Friedman R."/>
            <person name="Frazier M."/>
            <person name="Venter J.C."/>
        </authorList>
    </citation>
    <scope>NUCLEOTIDE SEQUENCE [LARGE SCALE GENOMIC DNA]</scope>
    <source>
        <strain evidence="13 14">3TCK</strain>
    </source>
</reference>
<comment type="similarity">
    <text evidence="6">Belongs to the methyl-accepting chemotaxis (MCP) protein family.</text>
</comment>
<protein>
    <submittedName>
        <fullName evidence="13">Hypothetical methyl-accepting chemotaxis protein</fullName>
    </submittedName>
</protein>
<dbReference type="Gene3D" id="6.10.340.10">
    <property type="match status" value="1"/>
</dbReference>
<evidence type="ECO:0000256" key="10">
    <source>
        <dbReference type="SAM" id="Phobius"/>
    </source>
</evidence>
<evidence type="ECO:0000256" key="9">
    <source>
        <dbReference type="SAM" id="MobiDB-lite"/>
    </source>
</evidence>
<keyword evidence="2 10" id="KW-0812">Transmembrane</keyword>
<dbReference type="CDD" id="cd06225">
    <property type="entry name" value="HAMP"/>
    <property type="match status" value="1"/>
</dbReference>
<comment type="subcellular location">
    <subcellularLocation>
        <location evidence="1">Membrane</location>
        <topology evidence="1">Multi-pass membrane protein</topology>
    </subcellularLocation>
</comment>
<feature type="coiled-coil region" evidence="8">
    <location>
        <begin position="160"/>
        <end position="187"/>
    </location>
</feature>
<evidence type="ECO:0000259" key="11">
    <source>
        <dbReference type="PROSITE" id="PS50111"/>
    </source>
</evidence>
<dbReference type="CDD" id="cd11386">
    <property type="entry name" value="MCP_signal"/>
    <property type="match status" value="1"/>
</dbReference>
<evidence type="ECO:0000256" key="4">
    <source>
        <dbReference type="ARBA" id="ARBA00023136"/>
    </source>
</evidence>
<feature type="compositionally biased region" description="Low complexity" evidence="9">
    <location>
        <begin position="320"/>
        <end position="338"/>
    </location>
</feature>
<dbReference type="AlphaFoldDB" id="Q1Z715"/>
<keyword evidence="3 10" id="KW-1133">Transmembrane helix</keyword>
<feature type="domain" description="HAMP" evidence="12">
    <location>
        <begin position="216"/>
        <end position="270"/>
    </location>
</feature>
<dbReference type="FunFam" id="1.10.287.950:FF:000001">
    <property type="entry name" value="Methyl-accepting chemotaxis sensory transducer"/>
    <property type="match status" value="1"/>
</dbReference>
<dbReference type="OrthoDB" id="2489132at2"/>
<dbReference type="InterPro" id="IPR003660">
    <property type="entry name" value="HAMP_dom"/>
</dbReference>
<evidence type="ECO:0000259" key="12">
    <source>
        <dbReference type="PROSITE" id="PS50885"/>
    </source>
</evidence>
<keyword evidence="4 10" id="KW-0472">Membrane</keyword>
<dbReference type="PROSITE" id="PS50885">
    <property type="entry name" value="HAMP"/>
    <property type="match status" value="1"/>
</dbReference>
<evidence type="ECO:0000256" key="1">
    <source>
        <dbReference type="ARBA" id="ARBA00004141"/>
    </source>
</evidence>
<feature type="region of interest" description="Disordered" evidence="9">
    <location>
        <begin position="315"/>
        <end position="338"/>
    </location>
</feature>
<dbReference type="RefSeq" id="WP_006229241.1">
    <property type="nucleotide sequence ID" value="NZ_CH724134.1"/>
</dbReference>
<evidence type="ECO:0000256" key="5">
    <source>
        <dbReference type="ARBA" id="ARBA00023224"/>
    </source>
</evidence>
<dbReference type="SMART" id="SM00304">
    <property type="entry name" value="HAMP"/>
    <property type="match status" value="1"/>
</dbReference>
<dbReference type="InterPro" id="IPR004089">
    <property type="entry name" value="MCPsignal_dom"/>
</dbReference>
<evidence type="ECO:0000256" key="7">
    <source>
        <dbReference type="PROSITE-ProRule" id="PRU00284"/>
    </source>
</evidence>
<sequence length="547" mass="60061">MSWFYNLTFRWKLALPIWLVVAVFIAILGMVLVVFNDLARTDALQNDEVQPVLNEMEEGYRDVYQIITAGQGVLLAAGNQEKINYNQKEFYNESNETLTRFQSPAILLDNGFIDASGRVSVQTLPSIYSQWLMHYAYIVENPDSAADYYQKNQQQIQHEFNQMRAAYKDIRIQIEQAQLELKEQMNGEISLTIIVLEMGALVAIILSIVITWFVSRLILAPLKRLSTTMENIASGEGDLTQRVPVESCDEIGQLATAYNEFVSKIHATITEVSVTMKSVREETQQIQKETQGVVLNASEQQAESAHVTTAVHEMSVTSDSVSAHANEAASASQSAADESNAAKRILGNTVTSIHQLVDEIETSSGVITNLERDVSNIASILGVIRGIADQTNLLALNAAIEAARAGEQGRGFAVVADEVRSLASKTQDSTGEIQVMIERLQFGAHDAVQAMTRSQESGTATVVQANSANESLDAISLSIEVINEMNMQIATAANQQSQVSEDINQNIQKIAGKSQEVVFKVQSSEKAFEALSGDCKRLDTLIGQFNI</sequence>
<dbReference type="PANTHER" id="PTHR32089">
    <property type="entry name" value="METHYL-ACCEPTING CHEMOTAXIS PROTEIN MCPB"/>
    <property type="match status" value="1"/>
</dbReference>
<feature type="transmembrane region" description="Helical" evidence="10">
    <location>
        <begin position="191"/>
        <end position="214"/>
    </location>
</feature>
<name>Q1Z715_9GAMM</name>
<dbReference type="GO" id="GO:0016020">
    <property type="term" value="C:membrane"/>
    <property type="evidence" value="ECO:0007669"/>
    <property type="project" value="UniProtKB-SubCell"/>
</dbReference>
<evidence type="ECO:0000313" key="14">
    <source>
        <dbReference type="Proteomes" id="UP000003789"/>
    </source>
</evidence>
<dbReference type="SUPFAM" id="SSF58104">
    <property type="entry name" value="Methyl-accepting chemotaxis protein (MCP) signaling domain"/>
    <property type="match status" value="1"/>
</dbReference>
<dbReference type="Gene3D" id="1.10.287.950">
    <property type="entry name" value="Methyl-accepting chemotaxis protein"/>
    <property type="match status" value="1"/>
</dbReference>
<organism evidence="13 14">
    <name type="scientific">Photobacterium profundum 3TCK</name>
    <dbReference type="NCBI Taxonomy" id="314280"/>
    <lineage>
        <taxon>Bacteria</taxon>
        <taxon>Pseudomonadati</taxon>
        <taxon>Pseudomonadota</taxon>
        <taxon>Gammaproteobacteria</taxon>
        <taxon>Vibrionales</taxon>
        <taxon>Vibrionaceae</taxon>
        <taxon>Photobacterium</taxon>
    </lineage>
</organism>
<evidence type="ECO:0000256" key="3">
    <source>
        <dbReference type="ARBA" id="ARBA00022989"/>
    </source>
</evidence>
<dbReference type="HOGENOM" id="CLU_000445_107_27_6"/>
<evidence type="ECO:0000313" key="13">
    <source>
        <dbReference type="EMBL" id="EAS44288.1"/>
    </source>
</evidence>
<evidence type="ECO:0000256" key="2">
    <source>
        <dbReference type="ARBA" id="ARBA00022692"/>
    </source>
</evidence>
<keyword evidence="8" id="KW-0175">Coiled coil</keyword>
<accession>Q1Z715</accession>
<dbReference type="PANTHER" id="PTHR32089:SF119">
    <property type="entry name" value="METHYL-ACCEPTING CHEMOTAXIS PROTEIN CTPL"/>
    <property type="match status" value="1"/>
</dbReference>
<evidence type="ECO:0000256" key="6">
    <source>
        <dbReference type="ARBA" id="ARBA00029447"/>
    </source>
</evidence>
<dbReference type="Proteomes" id="UP000003789">
    <property type="component" value="Unassembled WGS sequence"/>
</dbReference>
<dbReference type="EMBL" id="AAPH01000005">
    <property type="protein sequence ID" value="EAS44288.1"/>
    <property type="molecule type" value="Genomic_DNA"/>
</dbReference>
<comment type="caution">
    <text evidence="13">The sequence shown here is derived from an EMBL/GenBank/DDBJ whole genome shotgun (WGS) entry which is preliminary data.</text>
</comment>
<gene>
    <name evidence="13" type="ORF">P3TCK_06132</name>
</gene>
<proteinExistence type="inferred from homology"/>
<feature type="transmembrane region" description="Helical" evidence="10">
    <location>
        <begin position="15"/>
        <end position="35"/>
    </location>
</feature>
<keyword evidence="5 7" id="KW-0807">Transducer</keyword>